<dbReference type="EMBL" id="RKQG01000001">
    <property type="protein sequence ID" value="RPE32903.1"/>
    <property type="molecule type" value="Genomic_DNA"/>
</dbReference>
<evidence type="ECO:0000256" key="1">
    <source>
        <dbReference type="SAM" id="MobiDB-lite"/>
    </source>
</evidence>
<evidence type="ECO:0000313" key="2">
    <source>
        <dbReference type="EMBL" id="RPE32903.1"/>
    </source>
</evidence>
<organism evidence="2 3">
    <name type="scientific">Kitasatospora cineracea</name>
    <dbReference type="NCBI Taxonomy" id="88074"/>
    <lineage>
        <taxon>Bacteria</taxon>
        <taxon>Bacillati</taxon>
        <taxon>Actinomycetota</taxon>
        <taxon>Actinomycetes</taxon>
        <taxon>Kitasatosporales</taxon>
        <taxon>Streptomycetaceae</taxon>
        <taxon>Kitasatospora</taxon>
    </lineage>
</organism>
<evidence type="ECO:0000313" key="3">
    <source>
        <dbReference type="Proteomes" id="UP000266906"/>
    </source>
</evidence>
<protein>
    <submittedName>
        <fullName evidence="2">Uncharacterized protein</fullName>
    </submittedName>
</protein>
<accession>A0A3N4RHT3</accession>
<dbReference type="AlphaFoldDB" id="A0A3N4RHT3"/>
<name>A0A3N4RHT3_9ACTN</name>
<comment type="caution">
    <text evidence="2">The sequence shown here is derived from an EMBL/GenBank/DDBJ whole genome shotgun (WGS) entry which is preliminary data.</text>
</comment>
<gene>
    <name evidence="2" type="ORF">EDD38_1173</name>
</gene>
<proteinExistence type="predicted"/>
<sequence>MSIGYDKPLKDVKGAKGGCDTAGTGTDGFQGASVGYALNSKKDGKTYADIRLIGKKAYLKVDVRGIAQLAGEDSSEFESALDQLPPAAAPLKDLVGGKWISVDTEKFEEFSRQMSGSAGKGATPKAAPSLDPSVLNGFCNSLTEALSDNVTLDDLGKSGDADDVIRVSAPARPLVEALYKSVTGVAKGIPGYPKLPAKGDFSDVPDRKLSADVQLKDGRPQAITFDIAQFADTSDWSTHLPLRIGISTDGAAQSAPAGATELDLNGLQEAFSSMSGGDLGDGATGTGFDQGSAAPLTESQYAELQRLGIDRDTAESMNHSGFAFDEIKSLAPQLT</sequence>
<dbReference type="RefSeq" id="WP_123817505.1">
    <property type="nucleotide sequence ID" value="NZ_RKQG01000001.1"/>
</dbReference>
<dbReference type="Proteomes" id="UP000266906">
    <property type="component" value="Unassembled WGS sequence"/>
</dbReference>
<feature type="region of interest" description="Disordered" evidence="1">
    <location>
        <begin position="273"/>
        <end position="293"/>
    </location>
</feature>
<reference evidence="2 3" key="1">
    <citation type="submission" date="2018-11" db="EMBL/GenBank/DDBJ databases">
        <title>Sequencing the genomes of 1000 actinobacteria strains.</title>
        <authorList>
            <person name="Klenk H.-P."/>
        </authorList>
    </citation>
    <scope>NUCLEOTIDE SEQUENCE [LARGE SCALE GENOMIC DNA]</scope>
    <source>
        <strain evidence="2 3">DSM 44781</strain>
    </source>
</reference>
<keyword evidence="3" id="KW-1185">Reference proteome</keyword>